<dbReference type="STRING" id="1193682.BJP25_06445"/>
<dbReference type="InterPro" id="IPR009001">
    <property type="entry name" value="Transl_elong_EF1A/Init_IF2_C"/>
</dbReference>
<dbReference type="InterPro" id="IPR011779">
    <property type="entry name" value="SO4_adenylTrfase_lsu"/>
</dbReference>
<accession>A0A1Q9LTL6</accession>
<dbReference type="InterPro" id="IPR000795">
    <property type="entry name" value="T_Tr_GTP-bd_dom"/>
</dbReference>
<dbReference type="PRINTS" id="PR00315">
    <property type="entry name" value="ELONGATNFCT"/>
</dbReference>
<dbReference type="InterPro" id="IPR009000">
    <property type="entry name" value="Transl_B-barrel_sf"/>
</dbReference>
<dbReference type="InterPro" id="IPR054696">
    <property type="entry name" value="GTP-eEF1A_C"/>
</dbReference>
<dbReference type="AlphaFoldDB" id="A0A1Q9LTL6"/>
<dbReference type="InterPro" id="IPR031157">
    <property type="entry name" value="G_TR_CS"/>
</dbReference>
<dbReference type="PROSITE" id="PS51722">
    <property type="entry name" value="G_TR_2"/>
    <property type="match status" value="1"/>
</dbReference>
<dbReference type="Gene3D" id="3.40.50.300">
    <property type="entry name" value="P-loop containing nucleotide triphosphate hydrolases"/>
    <property type="match status" value="1"/>
</dbReference>
<dbReference type="RefSeq" id="WP_075972828.1">
    <property type="nucleotide sequence ID" value="NZ_MKQR01000002.1"/>
</dbReference>
<dbReference type="InterPro" id="IPR041757">
    <property type="entry name" value="CysN_GTP-bd"/>
</dbReference>
<dbReference type="InterPro" id="IPR044138">
    <property type="entry name" value="CysN_II"/>
</dbReference>
<dbReference type="EMBL" id="MKQR01000002">
    <property type="protein sequence ID" value="OLR95387.1"/>
    <property type="molecule type" value="Genomic_DNA"/>
</dbReference>
<dbReference type="PROSITE" id="PS00301">
    <property type="entry name" value="G_TR_1"/>
    <property type="match status" value="1"/>
</dbReference>
<dbReference type="GO" id="GO:0005525">
    <property type="term" value="F:GTP binding"/>
    <property type="evidence" value="ECO:0007669"/>
    <property type="project" value="UniProtKB-KW"/>
</dbReference>
<dbReference type="Pfam" id="PF22594">
    <property type="entry name" value="GTP-eEF1A_C"/>
    <property type="match status" value="1"/>
</dbReference>
<name>A0A1Q9LTL6_9PSEU</name>
<dbReference type="FunFam" id="3.40.50.300:FF:000119">
    <property type="entry name" value="Sulfate adenylyltransferase subunit 1"/>
    <property type="match status" value="1"/>
</dbReference>
<keyword evidence="9" id="KW-1185">Reference proteome</keyword>
<dbReference type="SUPFAM" id="SSF52540">
    <property type="entry name" value="P-loop containing nucleoside triphosphate hydrolases"/>
    <property type="match status" value="1"/>
</dbReference>
<evidence type="ECO:0000313" key="9">
    <source>
        <dbReference type="Proteomes" id="UP000186040"/>
    </source>
</evidence>
<dbReference type="SUPFAM" id="SSF50447">
    <property type="entry name" value="Translation proteins"/>
    <property type="match status" value="1"/>
</dbReference>
<keyword evidence="3 8" id="KW-0548">Nucleotidyltransferase</keyword>
<evidence type="ECO:0000256" key="2">
    <source>
        <dbReference type="ARBA" id="ARBA00022679"/>
    </source>
</evidence>
<keyword evidence="2 8" id="KW-0808">Transferase</keyword>
<dbReference type="Gene3D" id="2.40.30.10">
    <property type="entry name" value="Translation factors"/>
    <property type="match status" value="2"/>
</dbReference>
<comment type="caution">
    <text evidence="8">The sequence shown here is derived from an EMBL/GenBank/DDBJ whole genome shotgun (WGS) entry which is preliminary data.</text>
</comment>
<dbReference type="GO" id="GO:0003924">
    <property type="term" value="F:GTPase activity"/>
    <property type="evidence" value="ECO:0007669"/>
    <property type="project" value="InterPro"/>
</dbReference>
<dbReference type="OrthoDB" id="9804504at2"/>
<dbReference type="SUPFAM" id="SSF50465">
    <property type="entry name" value="EF-Tu/eEF-1alpha/eIF2-gamma C-terminal domain"/>
    <property type="match status" value="1"/>
</dbReference>
<dbReference type="InterPro" id="IPR050100">
    <property type="entry name" value="TRAFAC_GTPase_members"/>
</dbReference>
<sequence length="438" mass="45908">MTDLLRLATAGSVDDGKSTLVGRLLYDTKSVLADTLDAVHRASADKGMSTPDLSLLVDGLRSEREQGITIDVAYRYFATPRRSFVLADTPGHVQYTRNTVTGASTAQLAVLLVDARKGVLEQTRRHAAVLALLGVPRLVLAVNKVDLVGYDEATFSAIAAEFADHAAALGYPLGSVLSIPVSALVGDNVVDRSANTPWYTGPTLLEHLEAVPVEPDPHDAPFRFPVQYVIRTNTAEHPDYRGYAGLVAAGTVRVGDEVVALPAGVRTSVARIDTPDGELAEAAAGRSVTLVLADEIDISRGDLIAPAAEAPVATDEFGATLAWLSDKPLRPGARVLVKHGTRTVPAIVGDLSARFDEQRLLSVPDPGSLGLNEIGLVTVRTAEPLPVDDYSTNRRTGSFLVIDNADGSTLAAGLVGAGLPALGTPRAADEGDLVSPGP</sequence>
<dbReference type="GO" id="GO:0004781">
    <property type="term" value="F:sulfate adenylyltransferase (ATP) activity"/>
    <property type="evidence" value="ECO:0007669"/>
    <property type="project" value="UniProtKB-EC"/>
</dbReference>
<evidence type="ECO:0000256" key="3">
    <source>
        <dbReference type="ARBA" id="ARBA00022695"/>
    </source>
</evidence>
<keyword evidence="6" id="KW-0342">GTP-binding</keyword>
<dbReference type="EC" id="2.7.7.4" evidence="1"/>
<evidence type="ECO:0000256" key="5">
    <source>
        <dbReference type="ARBA" id="ARBA00022840"/>
    </source>
</evidence>
<evidence type="ECO:0000313" key="8">
    <source>
        <dbReference type="EMBL" id="OLR95387.1"/>
    </source>
</evidence>
<dbReference type="CDD" id="cd04166">
    <property type="entry name" value="CysN_ATPS"/>
    <property type="match status" value="1"/>
</dbReference>
<dbReference type="PANTHER" id="PTHR23115">
    <property type="entry name" value="TRANSLATION FACTOR"/>
    <property type="match status" value="1"/>
</dbReference>
<keyword evidence="4" id="KW-0547">Nucleotide-binding</keyword>
<dbReference type="Proteomes" id="UP000186040">
    <property type="component" value="Unassembled WGS sequence"/>
</dbReference>
<evidence type="ECO:0000256" key="6">
    <source>
        <dbReference type="ARBA" id="ARBA00023134"/>
    </source>
</evidence>
<proteinExistence type="predicted"/>
<gene>
    <name evidence="8" type="ORF">BJP25_06445</name>
</gene>
<dbReference type="NCBIfam" id="TIGR02034">
    <property type="entry name" value="CysN"/>
    <property type="match status" value="1"/>
</dbReference>
<organism evidence="8 9">
    <name type="scientific">Actinokineospora bangkokensis</name>
    <dbReference type="NCBI Taxonomy" id="1193682"/>
    <lineage>
        <taxon>Bacteria</taxon>
        <taxon>Bacillati</taxon>
        <taxon>Actinomycetota</taxon>
        <taxon>Actinomycetes</taxon>
        <taxon>Pseudonocardiales</taxon>
        <taxon>Pseudonocardiaceae</taxon>
        <taxon>Actinokineospora</taxon>
    </lineage>
</organism>
<dbReference type="GO" id="GO:0005524">
    <property type="term" value="F:ATP binding"/>
    <property type="evidence" value="ECO:0007669"/>
    <property type="project" value="UniProtKB-KW"/>
</dbReference>
<dbReference type="InterPro" id="IPR044139">
    <property type="entry name" value="CysN_NoDQ_III"/>
</dbReference>
<feature type="domain" description="Tr-type G" evidence="7">
    <location>
        <begin position="2"/>
        <end position="216"/>
    </location>
</feature>
<dbReference type="Pfam" id="PF00009">
    <property type="entry name" value="GTP_EFTU"/>
    <property type="match status" value="1"/>
</dbReference>
<evidence type="ECO:0000259" key="7">
    <source>
        <dbReference type="PROSITE" id="PS51722"/>
    </source>
</evidence>
<dbReference type="CDD" id="cd04095">
    <property type="entry name" value="CysN_NoDQ_III"/>
    <property type="match status" value="1"/>
</dbReference>
<dbReference type="GO" id="GO:0006790">
    <property type="term" value="P:sulfur compound metabolic process"/>
    <property type="evidence" value="ECO:0007669"/>
    <property type="project" value="InterPro"/>
</dbReference>
<reference evidence="8 9" key="1">
    <citation type="submission" date="2016-10" db="EMBL/GenBank/DDBJ databases">
        <title>The Draft Genome Sequence of Actinokineospora bangkokensis 44EHWT reveals the biosynthetic pathway of antifungal compounds Thailandins with unusual extender unit butylmalonyl-CoA.</title>
        <authorList>
            <person name="Greule A."/>
            <person name="Intra B."/>
            <person name="Flemming S."/>
            <person name="Rommel M.G."/>
            <person name="Panbangred W."/>
            <person name="Bechthold A."/>
        </authorList>
    </citation>
    <scope>NUCLEOTIDE SEQUENCE [LARGE SCALE GENOMIC DNA]</scope>
    <source>
        <strain evidence="8 9">44EHW</strain>
    </source>
</reference>
<dbReference type="CDD" id="cd03695">
    <property type="entry name" value="CysN_NodQ_II"/>
    <property type="match status" value="1"/>
</dbReference>
<evidence type="ECO:0000256" key="1">
    <source>
        <dbReference type="ARBA" id="ARBA00012391"/>
    </source>
</evidence>
<evidence type="ECO:0000256" key="4">
    <source>
        <dbReference type="ARBA" id="ARBA00022741"/>
    </source>
</evidence>
<dbReference type="InterPro" id="IPR027417">
    <property type="entry name" value="P-loop_NTPase"/>
</dbReference>
<keyword evidence="5" id="KW-0067">ATP-binding</keyword>
<protein>
    <recommendedName>
        <fullName evidence="1">sulfate adenylyltransferase</fullName>
        <ecNumber evidence="1">2.7.7.4</ecNumber>
    </recommendedName>
</protein>